<name>A0AAX6DMH8_IRIPA</name>
<dbReference type="GO" id="GO:0000184">
    <property type="term" value="P:nuclear-transcribed mRNA catabolic process, nonsense-mediated decay"/>
    <property type="evidence" value="ECO:0007669"/>
    <property type="project" value="UniProtKB-KW"/>
</dbReference>
<dbReference type="EMBL" id="JANAVB010043220">
    <property type="protein sequence ID" value="KAJ6792948.1"/>
    <property type="molecule type" value="Genomic_DNA"/>
</dbReference>
<reference evidence="5" key="2">
    <citation type="submission" date="2023-04" db="EMBL/GenBank/DDBJ databases">
        <authorList>
            <person name="Bruccoleri R.E."/>
            <person name="Oakeley E.J."/>
            <person name="Faust A.-M."/>
            <person name="Dessus-Babus S."/>
            <person name="Altorfer M."/>
            <person name="Burckhardt D."/>
            <person name="Oertli M."/>
            <person name="Naumann U."/>
            <person name="Petersen F."/>
            <person name="Wong J."/>
        </authorList>
    </citation>
    <scope>NUCLEOTIDE SEQUENCE</scope>
    <source>
        <strain evidence="5">GSM-AAB239-AS_SAM_17_03QT</strain>
        <tissue evidence="5">Leaf</tissue>
    </source>
</reference>
<evidence type="ECO:0000256" key="1">
    <source>
        <dbReference type="ARBA" id="ARBA00006443"/>
    </source>
</evidence>
<gene>
    <name evidence="5" type="ORF">M6B38_112015</name>
</gene>
<dbReference type="AlphaFoldDB" id="A0AAX6DMH8"/>
<feature type="region of interest" description="Disordered" evidence="4">
    <location>
        <begin position="1"/>
        <end position="43"/>
    </location>
</feature>
<dbReference type="Pfam" id="PF10220">
    <property type="entry name" value="Smg8_Smg9"/>
    <property type="match status" value="2"/>
</dbReference>
<feature type="region of interest" description="Disordered" evidence="4">
    <location>
        <begin position="831"/>
        <end position="873"/>
    </location>
</feature>
<keyword evidence="6" id="KW-1185">Reference proteome</keyword>
<feature type="region of interest" description="Disordered" evidence="4">
    <location>
        <begin position="190"/>
        <end position="219"/>
    </location>
</feature>
<dbReference type="InterPro" id="IPR019354">
    <property type="entry name" value="SMG8-like"/>
</dbReference>
<comment type="similarity">
    <text evidence="1">Belongs to the SMG8 family.</text>
</comment>
<feature type="compositionally biased region" description="Basic and acidic residues" evidence="4">
    <location>
        <begin position="857"/>
        <end position="868"/>
    </location>
</feature>
<evidence type="ECO:0000256" key="3">
    <source>
        <dbReference type="ARBA" id="ARBA00029509"/>
    </source>
</evidence>
<feature type="compositionally biased region" description="Pro residues" evidence="4">
    <location>
        <begin position="22"/>
        <end position="35"/>
    </location>
</feature>
<accession>A0AAX6DMH8</accession>
<comment type="caution">
    <text evidence="5">The sequence shown here is derived from an EMBL/GenBank/DDBJ whole genome shotgun (WGS) entry which is preliminary data.</text>
</comment>
<dbReference type="PANTHER" id="PTHR13091">
    <property type="entry name" value="AMPLIFIED IN BREAST CANCER 2-RELATED"/>
    <property type="match status" value="1"/>
</dbReference>
<reference evidence="5" key="1">
    <citation type="journal article" date="2023" name="GigaByte">
        <title>Genome assembly of the bearded iris, Iris pallida Lam.</title>
        <authorList>
            <person name="Bruccoleri R.E."/>
            <person name="Oakeley E.J."/>
            <person name="Faust A.M.E."/>
            <person name="Altorfer M."/>
            <person name="Dessus-Babus S."/>
            <person name="Burckhardt D."/>
            <person name="Oertli M."/>
            <person name="Naumann U."/>
            <person name="Petersen F."/>
            <person name="Wong J."/>
        </authorList>
    </citation>
    <scope>NUCLEOTIDE SEQUENCE</scope>
    <source>
        <strain evidence="5">GSM-AAB239-AS_SAM_17_03QT</strain>
    </source>
</reference>
<keyword evidence="2" id="KW-0866">Nonsense-mediated mRNA decay</keyword>
<sequence length="1080" mass="117450">MDLNNIPSSSSSSPLRVLTRPSPTPPPPSSAPAPSPLDSSSSSDGVVVVGFVGSRPATQATHLVNKILDANIFGSSSSNRSTGSLRPNPSSSSRHVSIKYYNHRAGDGEKERGMLFLNLSSSHVDHHDDDEEDREYEHLLATLFMFSVCHVIVFIHEGVRFDTQILKKLRVLQAAKHALAPFVRSQVTLTPEASSVSPQRRRNGVSNRHTSSSISLMSGSGSHPSVLPGHCVPVILFVFCDHHSEGLNPGPGGEDLTDALTQNQSSNGMKGSGSVVMLARPSTRSEGNVKKKLHSFLDSQIRFLIKKCRILAGAEPNSRGVGNMNSLPLLSLDASRVVALIDKRMNQGGEALDFVTALIEEAFDSKAMTDISMFESQCQALNDEEIQIVKDFIYRQSDALRGRGALPSNANSGSVAGVGMVAVAAAAAAASVAAGKHVSAPELPCLEKWLTSSNVILSALFSVEHGVIDKNGNIKTQSLERSATKTQDGRSAAEAAVTCLESSMTINMKFSLAWCQKALPVAKEVYLKDLPSCYPTALHKAQLGRALHAFKSMVKGPAVQMFAKRLEDECTSIWESGRQLCDAVSLTGKPCMHKRHSTTTCDHVSGNVLDQHSSGYLFLHACPCGRSRHLQDDPFDFDSANGTFSCFACCKDVLPSLILPKGSSTGRLPLSSWTLLRLGGARYYEAEKGLLQIGFVSREKFLLKWIISHNKQKSTSFLPTVTGNCSLISSRPDVNALPIVKEEANKPETAGFPRGVHSECLEDRKQSAMAVSSGDTSISFGKGLPSFTMKKPFSEVVAGTAVVESSFPLLQQSKQPKASPAKGAVRMLNSDQHNDRVHVANGHPKSQRTEPVNVQESLKRPETNRQTEGDPFLQIGNNVVPVNMLDDGNRKPNCSSNQVVVYVGFEHECSYGHRFLLSPEHLMELHTSYSEDSQRKHDETSNILHGQVLPDLSKSASTAVTKRNNKLTKVEANSSRERDRFTVFPRSGLEKFGLNAPSSVDELEVNQSHVMLDDASSAFSLLNRNLPLYMNCPHCKNSKKQEHQNIKFASTISQLNRIFLVTPPFPTVLATCPVIQFEAR</sequence>
<feature type="compositionally biased region" description="Polar residues" evidence="4">
    <location>
        <begin position="190"/>
        <end position="210"/>
    </location>
</feature>
<organism evidence="5 6">
    <name type="scientific">Iris pallida</name>
    <name type="common">Sweet iris</name>
    <dbReference type="NCBI Taxonomy" id="29817"/>
    <lineage>
        <taxon>Eukaryota</taxon>
        <taxon>Viridiplantae</taxon>
        <taxon>Streptophyta</taxon>
        <taxon>Embryophyta</taxon>
        <taxon>Tracheophyta</taxon>
        <taxon>Spermatophyta</taxon>
        <taxon>Magnoliopsida</taxon>
        <taxon>Liliopsida</taxon>
        <taxon>Asparagales</taxon>
        <taxon>Iridaceae</taxon>
        <taxon>Iridoideae</taxon>
        <taxon>Irideae</taxon>
        <taxon>Iris</taxon>
    </lineage>
</organism>
<evidence type="ECO:0000313" key="6">
    <source>
        <dbReference type="Proteomes" id="UP001140949"/>
    </source>
</evidence>
<evidence type="ECO:0000313" key="5">
    <source>
        <dbReference type="EMBL" id="KAJ6792948.1"/>
    </source>
</evidence>
<proteinExistence type="inferred from homology"/>
<evidence type="ECO:0000256" key="2">
    <source>
        <dbReference type="ARBA" id="ARBA00023161"/>
    </source>
</evidence>
<dbReference type="Proteomes" id="UP001140949">
    <property type="component" value="Unassembled WGS sequence"/>
</dbReference>
<feature type="compositionally biased region" description="Low complexity" evidence="4">
    <location>
        <begin position="8"/>
        <end position="21"/>
    </location>
</feature>
<dbReference type="PANTHER" id="PTHR13091:SF0">
    <property type="entry name" value="NONSENSE-MEDIATED MRNA DECAY FACTOR SMG8"/>
    <property type="match status" value="1"/>
</dbReference>
<evidence type="ECO:0000256" key="4">
    <source>
        <dbReference type="SAM" id="MobiDB-lite"/>
    </source>
</evidence>
<protein>
    <recommendedName>
        <fullName evidence="3">Nonsense-mediated mRNA decay factor SMG8</fullName>
    </recommendedName>
</protein>